<dbReference type="CDD" id="cd02140">
    <property type="entry name" value="Frm2-like"/>
    <property type="match status" value="1"/>
</dbReference>
<dbReference type="Gene3D" id="3.40.109.10">
    <property type="entry name" value="NADH Oxidase"/>
    <property type="match status" value="1"/>
</dbReference>
<accession>R7ZJ98</accession>
<dbReference type="GO" id="GO:0005737">
    <property type="term" value="C:cytoplasm"/>
    <property type="evidence" value="ECO:0007669"/>
    <property type="project" value="UniProtKB-SubCell"/>
</dbReference>
<dbReference type="Pfam" id="PF00881">
    <property type="entry name" value="Nitroreductase"/>
    <property type="match status" value="1"/>
</dbReference>
<dbReference type="EMBL" id="AQPX01000006">
    <property type="protein sequence ID" value="EON74094.1"/>
    <property type="molecule type" value="Genomic_DNA"/>
</dbReference>
<dbReference type="PATRIC" id="fig|1285586.5.peg.582"/>
<dbReference type="Proteomes" id="UP000013911">
    <property type="component" value="Unassembled WGS sequence"/>
</dbReference>
<dbReference type="HOGENOM" id="CLU_073125_1_0_9"/>
<dbReference type="OrthoDB" id="9810617at2"/>
<evidence type="ECO:0000313" key="5">
    <source>
        <dbReference type="EMBL" id="EON74094.1"/>
    </source>
</evidence>
<evidence type="ECO:0000313" key="6">
    <source>
        <dbReference type="Proteomes" id="UP000013911"/>
    </source>
</evidence>
<dbReference type="GO" id="GO:0016491">
    <property type="term" value="F:oxidoreductase activity"/>
    <property type="evidence" value="ECO:0007669"/>
    <property type="project" value="UniProtKB-KW"/>
</dbReference>
<evidence type="ECO:0000256" key="2">
    <source>
        <dbReference type="ARBA" id="ARBA00022490"/>
    </source>
</evidence>
<keyword evidence="2" id="KW-0963">Cytoplasm</keyword>
<dbReference type="RefSeq" id="WP_010857548.1">
    <property type="nucleotide sequence ID" value="NZ_KB933398.1"/>
</dbReference>
<dbReference type="PANTHER" id="PTHR43035">
    <property type="entry name" value="FATTY ACID REPRESSION MUTANT PROTEIN 2-RELATED"/>
    <property type="match status" value="1"/>
</dbReference>
<reference evidence="5 6" key="1">
    <citation type="submission" date="2013-04" db="EMBL/GenBank/DDBJ databases">
        <title>Draft genome of the heavy metal tolerant bacterium Lysinibacillus sphaericus strain OT4b.31.</title>
        <authorList>
            <person name="Pena-Montenegro T.D."/>
            <person name="Dussan J."/>
        </authorList>
    </citation>
    <scope>NUCLEOTIDE SEQUENCE [LARGE SCALE GENOMIC DNA]</scope>
    <source>
        <strain evidence="5 6">OT4b.31</strain>
    </source>
</reference>
<gene>
    <name evidence="5" type="ORF">H131_02915</name>
</gene>
<protein>
    <submittedName>
        <fullName evidence="5">Nitroreductase family protein</fullName>
    </submittedName>
</protein>
<evidence type="ECO:0000259" key="4">
    <source>
        <dbReference type="Pfam" id="PF00881"/>
    </source>
</evidence>
<name>R7ZJ98_LYSSH</name>
<evidence type="ECO:0000256" key="3">
    <source>
        <dbReference type="ARBA" id="ARBA00023002"/>
    </source>
</evidence>
<feature type="domain" description="Nitroreductase" evidence="4">
    <location>
        <begin position="11"/>
        <end position="177"/>
    </location>
</feature>
<organism evidence="5 6">
    <name type="scientific">Lysinibacillus sphaericus OT4b.31</name>
    <dbReference type="NCBI Taxonomy" id="1285586"/>
    <lineage>
        <taxon>Bacteria</taxon>
        <taxon>Bacillati</taxon>
        <taxon>Bacillota</taxon>
        <taxon>Bacilli</taxon>
        <taxon>Bacillales</taxon>
        <taxon>Bacillaceae</taxon>
        <taxon>Lysinibacillus</taxon>
    </lineage>
</organism>
<comment type="caution">
    <text evidence="5">The sequence shown here is derived from an EMBL/GenBank/DDBJ whole genome shotgun (WGS) entry which is preliminary data.</text>
</comment>
<dbReference type="AlphaFoldDB" id="R7ZJ98"/>
<comment type="subcellular location">
    <subcellularLocation>
        <location evidence="1">Cytoplasm</location>
    </subcellularLocation>
</comment>
<dbReference type="eggNOG" id="COG3560">
    <property type="taxonomic scope" value="Bacteria"/>
</dbReference>
<proteinExistence type="predicted"/>
<dbReference type="InterPro" id="IPR033877">
    <property type="entry name" value="Frm2/Hbn1"/>
</dbReference>
<dbReference type="SUPFAM" id="SSF55469">
    <property type="entry name" value="FMN-dependent nitroreductase-like"/>
    <property type="match status" value="1"/>
</dbReference>
<dbReference type="InterPro" id="IPR029479">
    <property type="entry name" value="Nitroreductase"/>
</dbReference>
<sequence length="199" mass="22625">MKNNYIEMMEKRRSIYVIGKNVEQTEEALLNTITDAIKHSPSAFNSQTSRAVVLFNEHHMKLWAIVEEKLRAIVPVERFTATEEKLATFSAGFASILFFEDQDIIKQFQDQFSLYADQFPIWSEQATGIAQHSVWTALAQEGLGASLQHYNPLIDQAVKDEWKIPDIWKLTGQMPFGSIEAAPGEKEFIADAGRIIVFN</sequence>
<dbReference type="InterPro" id="IPR000415">
    <property type="entry name" value="Nitroreductase-like"/>
</dbReference>
<keyword evidence="3" id="KW-0560">Oxidoreductase</keyword>
<dbReference type="GO" id="GO:0034599">
    <property type="term" value="P:cellular response to oxidative stress"/>
    <property type="evidence" value="ECO:0007669"/>
    <property type="project" value="InterPro"/>
</dbReference>
<dbReference type="PANTHER" id="PTHR43035:SF1">
    <property type="entry name" value="FATTY ACID REPRESSION MUTANT PROTEIN 2-RELATED"/>
    <property type="match status" value="1"/>
</dbReference>
<evidence type="ECO:0000256" key="1">
    <source>
        <dbReference type="ARBA" id="ARBA00004496"/>
    </source>
</evidence>
<dbReference type="FunFam" id="3.40.109.10:FF:000001">
    <property type="entry name" value="Nitroreductase family"/>
    <property type="match status" value="1"/>
</dbReference>